<dbReference type="Proteomes" id="UP000295132">
    <property type="component" value="Unassembled WGS sequence"/>
</dbReference>
<dbReference type="PANTHER" id="PTHR46333">
    <property type="entry name" value="CYTOKINESIS PROTEIN 3"/>
    <property type="match status" value="1"/>
</dbReference>
<dbReference type="GO" id="GO:0005737">
    <property type="term" value="C:cytoplasm"/>
    <property type="evidence" value="ECO:0007669"/>
    <property type="project" value="TreeGrafter"/>
</dbReference>
<dbReference type="Proteomes" id="UP001178888">
    <property type="component" value="Unassembled WGS sequence"/>
</dbReference>
<dbReference type="SMART" id="SM00460">
    <property type="entry name" value="TGc"/>
    <property type="match status" value="1"/>
</dbReference>
<comment type="caution">
    <text evidence="3">The sequence shown here is derived from an EMBL/GenBank/DDBJ whole genome shotgun (WGS) entry which is preliminary data.</text>
</comment>
<dbReference type="InterPro" id="IPR052557">
    <property type="entry name" value="CAP/Cytokinesis_protein"/>
</dbReference>
<sequence>MRRFLAFVLVGGSLFYLFKHGELPSLAKLHGFFSDSQVAHVEKKVEDSISSQSKQAKVSSIPASYDKKYTPTKIQTYWVSIKNGKIVVTGKATPYGKYYKADGVILYIDEPRANKKSTVKVPFTNYQNFHYEFPLTYNVGDVVVNLDEYYNGKKDDPNKVLGYAKYQLTDGDPYLQPSFMVQSNDPTLKALSANITTGKQTNTEKSQAIFKWVATHVAYNAPLVNASNPPIYSALQTYKTRVVLCSGYADLNAALHRAAGIEAKVVYGENHAWNEIKLNGKWQVEDPTYGAGFINLNTGKFVQSYHPAYFSKSDMHKAGEYHW</sequence>
<feature type="domain" description="Transglutaminase-like" evidence="1">
    <location>
        <begin position="237"/>
        <end position="289"/>
    </location>
</feature>
<dbReference type="EMBL" id="SMYO01000006">
    <property type="protein sequence ID" value="TDK61043.1"/>
    <property type="molecule type" value="Genomic_DNA"/>
</dbReference>
<dbReference type="PANTHER" id="PTHR46333:SF2">
    <property type="entry name" value="CYTOKINESIS PROTEIN 3"/>
    <property type="match status" value="1"/>
</dbReference>
<dbReference type="Gene3D" id="3.10.620.30">
    <property type="match status" value="1"/>
</dbReference>
<dbReference type="Pfam" id="PF01841">
    <property type="entry name" value="Transglut_core"/>
    <property type="match status" value="1"/>
</dbReference>
<evidence type="ECO:0000313" key="5">
    <source>
        <dbReference type="Proteomes" id="UP001178888"/>
    </source>
</evidence>
<keyword evidence="5" id="KW-1185">Reference proteome</keyword>
<dbReference type="EMBL" id="JAVGVR010000001">
    <property type="protein sequence ID" value="MDQ6598394.1"/>
    <property type="molecule type" value="Genomic_DNA"/>
</dbReference>
<evidence type="ECO:0000313" key="4">
    <source>
        <dbReference type="Proteomes" id="UP000295132"/>
    </source>
</evidence>
<reference evidence="3 4" key="1">
    <citation type="submission" date="2019-03" db="EMBL/GenBank/DDBJ databases">
        <title>Bacillus niacini sp. nov. a Nicotinate-Metabolizing Mesophile Isolated from Soil.</title>
        <authorList>
            <person name="Zhang G."/>
        </authorList>
    </citation>
    <scope>NUCLEOTIDE SEQUENCE [LARGE SCALE GENOMIC DNA]</scope>
    <source>
        <strain evidence="3 4">WN066</strain>
    </source>
</reference>
<proteinExistence type="predicted"/>
<dbReference type="InterPro" id="IPR038765">
    <property type="entry name" value="Papain-like_cys_pep_sf"/>
</dbReference>
<protein>
    <submittedName>
        <fullName evidence="2">Transglutaminase domain-containing protein</fullName>
    </submittedName>
</protein>
<evidence type="ECO:0000313" key="3">
    <source>
        <dbReference type="EMBL" id="TDK61043.1"/>
    </source>
</evidence>
<dbReference type="InterPro" id="IPR002931">
    <property type="entry name" value="Transglutaminase-like"/>
</dbReference>
<organism evidence="3 4">
    <name type="scientific">Bacillus salipaludis</name>
    <dbReference type="NCBI Taxonomy" id="2547811"/>
    <lineage>
        <taxon>Bacteria</taxon>
        <taxon>Bacillati</taxon>
        <taxon>Bacillota</taxon>
        <taxon>Bacilli</taxon>
        <taxon>Bacillales</taxon>
        <taxon>Bacillaceae</taxon>
        <taxon>Bacillus</taxon>
    </lineage>
</organism>
<evidence type="ECO:0000259" key="1">
    <source>
        <dbReference type="SMART" id="SM00460"/>
    </source>
</evidence>
<reference evidence="2" key="2">
    <citation type="submission" date="2023-08" db="EMBL/GenBank/DDBJ databases">
        <title>Nitrogen cycling bacteria in agricultural field soils.</title>
        <authorList>
            <person name="Jang J."/>
        </authorList>
    </citation>
    <scope>NUCLEOTIDE SEQUENCE</scope>
    <source>
        <strain evidence="2">PS3-36</strain>
    </source>
</reference>
<dbReference type="AlphaFoldDB" id="A0A4R5VR31"/>
<dbReference type="SUPFAM" id="SSF54001">
    <property type="entry name" value="Cysteine proteinases"/>
    <property type="match status" value="1"/>
</dbReference>
<accession>A0A4R5VR31</accession>
<gene>
    <name evidence="3" type="ORF">E2K98_15165</name>
    <name evidence="2" type="ORF">RCG21_18880</name>
</gene>
<name>A0A4R5VR31_9BACI</name>
<dbReference type="RefSeq" id="WP_133335480.1">
    <property type="nucleotide sequence ID" value="NZ_JAVGVR010000001.1"/>
</dbReference>
<evidence type="ECO:0000313" key="2">
    <source>
        <dbReference type="EMBL" id="MDQ6598394.1"/>
    </source>
</evidence>